<gene>
    <name evidence="1" type="ORF">K435DRAFT_857830</name>
</gene>
<keyword evidence="2" id="KW-1185">Reference proteome</keyword>
<sequence>MSHLTSTPLGGAVGKANHLFYHRPGATLTTYTPATTKTSTTAILQPNQCAPLPTPWTAFATRNKAETLTPKLRYTYEEGETGIVTGGVMLGSPQYDGDYHSSQQRF</sequence>
<organism evidence="1 2">
    <name type="scientific">Dendrothele bispora (strain CBS 962.96)</name>
    <dbReference type="NCBI Taxonomy" id="1314807"/>
    <lineage>
        <taxon>Eukaryota</taxon>
        <taxon>Fungi</taxon>
        <taxon>Dikarya</taxon>
        <taxon>Basidiomycota</taxon>
        <taxon>Agaricomycotina</taxon>
        <taxon>Agaricomycetes</taxon>
        <taxon>Agaricomycetidae</taxon>
        <taxon>Agaricales</taxon>
        <taxon>Agaricales incertae sedis</taxon>
        <taxon>Dendrothele</taxon>
    </lineage>
</organism>
<dbReference type="EMBL" id="ML179160">
    <property type="protein sequence ID" value="THU97210.1"/>
    <property type="molecule type" value="Genomic_DNA"/>
</dbReference>
<evidence type="ECO:0000313" key="1">
    <source>
        <dbReference type="EMBL" id="THU97210.1"/>
    </source>
</evidence>
<dbReference type="AlphaFoldDB" id="A0A4S8M580"/>
<reference evidence="1 2" key="1">
    <citation type="journal article" date="2019" name="Nat. Ecol. Evol.">
        <title>Megaphylogeny resolves global patterns of mushroom evolution.</title>
        <authorList>
            <person name="Varga T."/>
            <person name="Krizsan K."/>
            <person name="Foldi C."/>
            <person name="Dima B."/>
            <person name="Sanchez-Garcia M."/>
            <person name="Sanchez-Ramirez S."/>
            <person name="Szollosi G.J."/>
            <person name="Szarkandi J.G."/>
            <person name="Papp V."/>
            <person name="Albert L."/>
            <person name="Andreopoulos W."/>
            <person name="Angelini C."/>
            <person name="Antonin V."/>
            <person name="Barry K.W."/>
            <person name="Bougher N.L."/>
            <person name="Buchanan P."/>
            <person name="Buyck B."/>
            <person name="Bense V."/>
            <person name="Catcheside P."/>
            <person name="Chovatia M."/>
            <person name="Cooper J."/>
            <person name="Damon W."/>
            <person name="Desjardin D."/>
            <person name="Finy P."/>
            <person name="Geml J."/>
            <person name="Haridas S."/>
            <person name="Hughes K."/>
            <person name="Justo A."/>
            <person name="Karasinski D."/>
            <person name="Kautmanova I."/>
            <person name="Kiss B."/>
            <person name="Kocsube S."/>
            <person name="Kotiranta H."/>
            <person name="LaButti K.M."/>
            <person name="Lechner B.E."/>
            <person name="Liimatainen K."/>
            <person name="Lipzen A."/>
            <person name="Lukacs Z."/>
            <person name="Mihaltcheva S."/>
            <person name="Morgado L.N."/>
            <person name="Niskanen T."/>
            <person name="Noordeloos M.E."/>
            <person name="Ohm R.A."/>
            <person name="Ortiz-Santana B."/>
            <person name="Ovrebo C."/>
            <person name="Racz N."/>
            <person name="Riley R."/>
            <person name="Savchenko A."/>
            <person name="Shiryaev A."/>
            <person name="Soop K."/>
            <person name="Spirin V."/>
            <person name="Szebenyi C."/>
            <person name="Tomsovsky M."/>
            <person name="Tulloss R.E."/>
            <person name="Uehling J."/>
            <person name="Grigoriev I.V."/>
            <person name="Vagvolgyi C."/>
            <person name="Papp T."/>
            <person name="Martin F.M."/>
            <person name="Miettinen O."/>
            <person name="Hibbett D.S."/>
            <person name="Nagy L.G."/>
        </authorList>
    </citation>
    <scope>NUCLEOTIDE SEQUENCE [LARGE SCALE GENOMIC DNA]</scope>
    <source>
        <strain evidence="1 2">CBS 962.96</strain>
    </source>
</reference>
<dbReference type="Proteomes" id="UP000297245">
    <property type="component" value="Unassembled WGS sequence"/>
</dbReference>
<evidence type="ECO:0000313" key="2">
    <source>
        <dbReference type="Proteomes" id="UP000297245"/>
    </source>
</evidence>
<name>A0A4S8M580_DENBC</name>
<protein>
    <submittedName>
        <fullName evidence="1">Uncharacterized protein</fullName>
    </submittedName>
</protein>
<accession>A0A4S8M580</accession>
<proteinExistence type="predicted"/>